<dbReference type="Proteomes" id="UP000292957">
    <property type="component" value="Unassembled WGS sequence"/>
</dbReference>
<accession>A0A4Q9MV78</accession>
<evidence type="ECO:0000256" key="1">
    <source>
        <dbReference type="SAM" id="MobiDB-lite"/>
    </source>
</evidence>
<reference evidence="2" key="1">
    <citation type="submission" date="2019-01" db="EMBL/GenBank/DDBJ databases">
        <title>Draft genome sequences of three monokaryotic isolates of the white-rot basidiomycete fungus Dichomitus squalens.</title>
        <authorList>
            <consortium name="DOE Joint Genome Institute"/>
            <person name="Lopez S.C."/>
            <person name="Andreopoulos B."/>
            <person name="Pangilinan J."/>
            <person name="Lipzen A."/>
            <person name="Riley R."/>
            <person name="Ahrendt S."/>
            <person name="Ng V."/>
            <person name="Barry K."/>
            <person name="Daum C."/>
            <person name="Grigoriev I.V."/>
            <person name="Hilden K.S."/>
            <person name="Makela M.R."/>
            <person name="de Vries R.P."/>
        </authorList>
    </citation>
    <scope>NUCLEOTIDE SEQUENCE [LARGE SCALE GENOMIC DNA]</scope>
    <source>
        <strain evidence="2">OM18370.1</strain>
    </source>
</reference>
<dbReference type="GO" id="GO:0000307">
    <property type="term" value="C:cyclin-dependent protein kinase holoenzyme complex"/>
    <property type="evidence" value="ECO:0007669"/>
    <property type="project" value="TreeGrafter"/>
</dbReference>
<dbReference type="InterPro" id="IPR036915">
    <property type="entry name" value="Cyclin-like_sf"/>
</dbReference>
<dbReference type="Gene3D" id="1.10.472.10">
    <property type="entry name" value="Cyclin-like"/>
    <property type="match status" value="1"/>
</dbReference>
<dbReference type="GO" id="GO:0016538">
    <property type="term" value="F:cyclin-dependent protein serine/threonine kinase regulator activity"/>
    <property type="evidence" value="ECO:0007669"/>
    <property type="project" value="TreeGrafter"/>
</dbReference>
<dbReference type="GO" id="GO:0019901">
    <property type="term" value="F:protein kinase binding"/>
    <property type="evidence" value="ECO:0007669"/>
    <property type="project" value="InterPro"/>
</dbReference>
<dbReference type="EMBL" id="ML143401">
    <property type="protein sequence ID" value="TBU31158.1"/>
    <property type="molecule type" value="Genomic_DNA"/>
</dbReference>
<name>A0A4Q9MV78_9APHY</name>
<evidence type="ECO:0000313" key="2">
    <source>
        <dbReference type="EMBL" id="TBU31158.1"/>
    </source>
</evidence>
<sequence>MAYRVHQGVSGNPFSDAAAIHSDMSSQSHHSGRSTSHDPYFGHRDLAKICSHFIKHLFRCPDVSHVTGSPFDDPAIPLAQFIAHAIHSSKADTSIVFSALYLLQRLKGRYPMSWGGNGMSGQRLFLSALIVASRSSPGPPNRSWVDVGQGLFHHQTVEGIERTLLEFLEYRVDIEPYALKEFERLVRKDFRGQGPYPNYLDTASTSFSTRPQRRNTSVPPPISVHQGVPALSWSPSNTPVTGAPVTPGIHSPSTPVAMTAYGQKMHRPSAVPLPGVPYARASGYLW</sequence>
<gene>
    <name evidence="2" type="ORF">BD311DRAFT_657547</name>
</gene>
<protein>
    <recommendedName>
        <fullName evidence="3">Cyclin N-terminal domain-containing protein</fullName>
    </recommendedName>
</protein>
<proteinExistence type="predicted"/>
<dbReference type="PANTHER" id="PTHR15615:SF108">
    <property type="entry name" value="PROTEIN CNPPD1"/>
    <property type="match status" value="1"/>
</dbReference>
<dbReference type="PANTHER" id="PTHR15615">
    <property type="match status" value="1"/>
</dbReference>
<dbReference type="InterPro" id="IPR013922">
    <property type="entry name" value="Cyclin_PHO80-like"/>
</dbReference>
<dbReference type="GO" id="GO:0005634">
    <property type="term" value="C:nucleus"/>
    <property type="evidence" value="ECO:0007669"/>
    <property type="project" value="TreeGrafter"/>
</dbReference>
<feature type="region of interest" description="Disordered" evidence="1">
    <location>
        <begin position="203"/>
        <end position="251"/>
    </location>
</feature>
<organism evidence="2">
    <name type="scientific">Dichomitus squalens</name>
    <dbReference type="NCBI Taxonomy" id="114155"/>
    <lineage>
        <taxon>Eukaryota</taxon>
        <taxon>Fungi</taxon>
        <taxon>Dikarya</taxon>
        <taxon>Basidiomycota</taxon>
        <taxon>Agaricomycotina</taxon>
        <taxon>Agaricomycetes</taxon>
        <taxon>Polyporales</taxon>
        <taxon>Polyporaceae</taxon>
        <taxon>Dichomitus</taxon>
    </lineage>
</organism>
<dbReference type="AlphaFoldDB" id="A0A4Q9MV78"/>
<dbReference type="OrthoDB" id="10250320at2759"/>
<dbReference type="SUPFAM" id="SSF47954">
    <property type="entry name" value="Cyclin-like"/>
    <property type="match status" value="1"/>
</dbReference>
<dbReference type="CDD" id="cd20557">
    <property type="entry name" value="CYCLIN_ScPCL1-like"/>
    <property type="match status" value="1"/>
</dbReference>
<feature type="compositionally biased region" description="Polar residues" evidence="1">
    <location>
        <begin position="203"/>
        <end position="217"/>
    </location>
</feature>
<evidence type="ECO:0008006" key="3">
    <source>
        <dbReference type="Google" id="ProtNLM"/>
    </source>
</evidence>